<evidence type="ECO:0000313" key="2">
    <source>
        <dbReference type="EMBL" id="ATQ76088.1"/>
    </source>
</evidence>
<keyword evidence="3" id="KW-1185">Reference proteome</keyword>
<evidence type="ECO:0000313" key="3">
    <source>
        <dbReference type="Proteomes" id="UP000229897"/>
    </source>
</evidence>
<protein>
    <submittedName>
        <fullName evidence="2">Uncharacterized protein</fullName>
    </submittedName>
</protein>
<keyword evidence="1" id="KW-0812">Transmembrane</keyword>
<gene>
    <name evidence="2" type="ORF">CR152_17270</name>
</gene>
<accession>A0A2D2DM84</accession>
<sequence length="247" mass="26994">MTGTRAVSIVEGTRGGYQFTVLELEHRSMRVSNENGNDITTVFILKLGRASDTWQNNLSSSNGSTVWLDNDTLYLARIGVDTPVADWNDLLAHAIRAAGYATDAPSPTPIPEPRIRAKNDESSILFWAVTAGLLPGFSVVCGFFILAFDILNRLIGRCYPTTGNAAGLSEHNQILFGLALCLPLIGHFFGFKVMYDYYGRPGFFWRLLLNIALTGMLTVGGFAIAMEWTKLSPAALAAQPACEVVRR</sequence>
<proteinExistence type="predicted"/>
<evidence type="ECO:0000256" key="1">
    <source>
        <dbReference type="SAM" id="Phobius"/>
    </source>
</evidence>
<feature type="transmembrane region" description="Helical" evidence="1">
    <location>
        <begin position="207"/>
        <end position="226"/>
    </location>
</feature>
<feature type="transmembrane region" description="Helical" evidence="1">
    <location>
        <begin position="124"/>
        <end position="147"/>
    </location>
</feature>
<keyword evidence="1" id="KW-0472">Membrane</keyword>
<keyword evidence="1" id="KW-1133">Transmembrane helix</keyword>
<dbReference type="EMBL" id="CP024608">
    <property type="protein sequence ID" value="ATQ76088.1"/>
    <property type="molecule type" value="Genomic_DNA"/>
</dbReference>
<dbReference type="KEGG" id="mass:CR152_17270"/>
<name>A0A2D2DM84_9BURK</name>
<dbReference type="Proteomes" id="UP000229897">
    <property type="component" value="Chromosome"/>
</dbReference>
<reference evidence="2" key="1">
    <citation type="submission" date="2017-10" db="EMBL/GenBank/DDBJ databases">
        <title>Massilia psychrophilum sp. nov., a novel purple-pigmented bacterium isolated from Tianshan glacier, Xinjiang Municipality, China.</title>
        <authorList>
            <person name="Wang H."/>
        </authorList>
    </citation>
    <scope>NUCLEOTIDE SEQUENCE [LARGE SCALE GENOMIC DNA]</scope>
    <source>
        <strain evidence="2">B2</strain>
    </source>
</reference>
<organism evidence="2 3">
    <name type="scientific">Massilia violaceinigra</name>
    <dbReference type="NCBI Taxonomy" id="2045208"/>
    <lineage>
        <taxon>Bacteria</taxon>
        <taxon>Pseudomonadati</taxon>
        <taxon>Pseudomonadota</taxon>
        <taxon>Betaproteobacteria</taxon>
        <taxon>Burkholderiales</taxon>
        <taxon>Oxalobacteraceae</taxon>
        <taxon>Telluria group</taxon>
        <taxon>Massilia</taxon>
    </lineage>
</organism>
<feature type="transmembrane region" description="Helical" evidence="1">
    <location>
        <begin position="174"/>
        <end position="195"/>
    </location>
</feature>
<dbReference type="AlphaFoldDB" id="A0A2D2DM84"/>